<dbReference type="AlphaFoldDB" id="A0A9Q5QXJ9"/>
<dbReference type="InterPro" id="IPR002628">
    <property type="entry name" value="PsbO"/>
</dbReference>
<protein>
    <recommendedName>
        <fullName evidence="7">Photosystem II extrinsic protein O</fullName>
    </recommendedName>
    <alternativeName>
        <fullName evidence="8">Photosystem II manganese-stabilizing polypeptide</fullName>
    </alternativeName>
</protein>
<evidence type="ECO:0000256" key="2">
    <source>
        <dbReference type="ARBA" id="ARBA00009838"/>
    </source>
</evidence>
<comment type="subcellular location">
    <subcellularLocation>
        <location evidence="1">Cellular thylakoid membrane</location>
        <topology evidence="1">Peripheral membrane protein</topology>
        <orientation evidence="1">Lumenal side</orientation>
    </subcellularLocation>
</comment>
<dbReference type="EMBL" id="MTPU01000034">
    <property type="protein sequence ID" value="OPH10037.1"/>
    <property type="molecule type" value="Genomic_DNA"/>
</dbReference>
<proteinExistence type="inferred from homology"/>
<accession>A0A9Q5QXJ9</accession>
<keyword evidence="4" id="KW-0793">Thylakoid</keyword>
<evidence type="ECO:0000256" key="4">
    <source>
        <dbReference type="ARBA" id="ARBA00023078"/>
    </source>
</evidence>
<dbReference type="Proteomes" id="UP000190056">
    <property type="component" value="Unassembled WGS sequence"/>
</dbReference>
<dbReference type="GO" id="GO:0042549">
    <property type="term" value="P:photosystem II stabilization"/>
    <property type="evidence" value="ECO:0007669"/>
    <property type="project" value="InterPro"/>
</dbReference>
<dbReference type="PANTHER" id="PTHR34058">
    <property type="entry name" value="OXYGEN-EVOLVING ENHANCER PROTEIN 1-2, CHLOROPLASTIC"/>
    <property type="match status" value="1"/>
</dbReference>
<sequence>MRYRALIIAFLASCLALITACSDAPSSSGKDILTYEEIRGTGLANKCPQLSEVSRGSINLDTNQSYAIKELCLEPTSYFVKEEPANKRQEAEFVSGRLLTRYTSTIDQVQGDLKINPDNSLTFVEKDGLDFQAITVKLPGGELVPFLFTIKDLVAQTQPNSTSINTSTDFEGKFKVPSYRGAAFLDPKGRGVVSGYDNAVALPAQADADDLTRTNVKRTEILQGKISLQVSRVDNSTGEIAGTFESEQPSDTDLGAGEPKEVKIRGLFYGRVSTNS</sequence>
<keyword evidence="3" id="KW-0602">Photosynthesis</keyword>
<dbReference type="SUPFAM" id="SSF56925">
    <property type="entry name" value="OMPA-like"/>
    <property type="match status" value="1"/>
</dbReference>
<name>A0A9Q5QXJ9_9CYAN</name>
<keyword evidence="6" id="KW-0604">Photosystem II</keyword>
<dbReference type="Gene3D" id="3.30.2050.10">
    <property type="entry name" value="photosynthetic oxygen evolving center domain"/>
    <property type="match status" value="1"/>
</dbReference>
<gene>
    <name evidence="11" type="ORF">CENA302_07620</name>
</gene>
<dbReference type="Pfam" id="PF01716">
    <property type="entry name" value="MSP"/>
    <property type="match status" value="1"/>
</dbReference>
<evidence type="ECO:0000256" key="3">
    <source>
        <dbReference type="ARBA" id="ARBA00022531"/>
    </source>
</evidence>
<evidence type="ECO:0000313" key="12">
    <source>
        <dbReference type="Proteomes" id="UP000190056"/>
    </source>
</evidence>
<dbReference type="RefSeq" id="WP_071250017.1">
    <property type="nucleotide sequence ID" value="NZ_MTPU01000034.1"/>
</dbReference>
<feature type="chain" id="PRO_5040152816" description="Photosystem II extrinsic protein O" evidence="10">
    <location>
        <begin position="25"/>
        <end position="276"/>
    </location>
</feature>
<dbReference type="GO" id="GO:0009654">
    <property type="term" value="C:photosystem II oxygen evolving complex"/>
    <property type="evidence" value="ECO:0007669"/>
    <property type="project" value="InterPro"/>
</dbReference>
<evidence type="ECO:0000256" key="10">
    <source>
        <dbReference type="SAM" id="SignalP"/>
    </source>
</evidence>
<organism evidence="11 12">
    <name type="scientific">Cylindrospermopsis raciborskii CENA302</name>
    <dbReference type="NCBI Taxonomy" id="1170768"/>
    <lineage>
        <taxon>Bacteria</taxon>
        <taxon>Bacillati</taxon>
        <taxon>Cyanobacteriota</taxon>
        <taxon>Cyanophyceae</taxon>
        <taxon>Nostocales</taxon>
        <taxon>Aphanizomenonaceae</taxon>
        <taxon>Cylindrospermopsis</taxon>
    </lineage>
</organism>
<dbReference type="PROSITE" id="PS51257">
    <property type="entry name" value="PROKAR_LIPOPROTEIN"/>
    <property type="match status" value="1"/>
</dbReference>
<evidence type="ECO:0000256" key="6">
    <source>
        <dbReference type="ARBA" id="ARBA00023276"/>
    </source>
</evidence>
<comment type="caution">
    <text evidence="11">The sequence shown here is derived from an EMBL/GenBank/DDBJ whole genome shotgun (WGS) entry which is preliminary data.</text>
</comment>
<keyword evidence="5" id="KW-0472">Membrane</keyword>
<dbReference type="InterPro" id="IPR011250">
    <property type="entry name" value="OMP/PagP_B-barrel"/>
</dbReference>
<keyword evidence="10" id="KW-0732">Signal</keyword>
<dbReference type="GO" id="GO:0010207">
    <property type="term" value="P:photosystem II assembly"/>
    <property type="evidence" value="ECO:0007669"/>
    <property type="project" value="InterPro"/>
</dbReference>
<evidence type="ECO:0000256" key="1">
    <source>
        <dbReference type="ARBA" id="ARBA00004526"/>
    </source>
</evidence>
<evidence type="ECO:0000256" key="9">
    <source>
        <dbReference type="ARBA" id="ARBA00046136"/>
    </source>
</evidence>
<evidence type="ECO:0000256" key="8">
    <source>
        <dbReference type="ARBA" id="ARBA00043037"/>
    </source>
</evidence>
<evidence type="ECO:0000256" key="5">
    <source>
        <dbReference type="ARBA" id="ARBA00023136"/>
    </source>
</evidence>
<reference evidence="11 12" key="1">
    <citation type="submission" date="2017-01" db="EMBL/GenBank/DDBJ databases">
        <authorList>
            <person name="Abreu V.A."/>
            <person name="Popin R.V."/>
            <person name="Rigonato J."/>
            <person name="Andreote A.P."/>
            <person name="Schaker P.C."/>
            <person name="Hoff-Risseti C."/>
            <person name="Alvarenga D.O."/>
            <person name="Varani A.M."/>
            <person name="Fiore M.F."/>
        </authorList>
    </citation>
    <scope>NUCLEOTIDE SEQUENCE [LARGE SCALE GENOMIC DNA]</scope>
    <source>
        <strain evidence="11 12">CENA302</strain>
    </source>
</reference>
<evidence type="ECO:0000313" key="11">
    <source>
        <dbReference type="EMBL" id="OPH10037.1"/>
    </source>
</evidence>
<dbReference type="Gene3D" id="2.40.160.30">
    <property type="entry name" value="Photosystem II, cytochrome c-550 precursor"/>
    <property type="match status" value="1"/>
</dbReference>
<comment type="function">
    <text evidence="9">One of the extrinsic, lumenal subunits of photosystem II (PSII), which stabilize and protect the oxygen-evolving complex. PSII is a light-driven water plastoquinone oxidoreductase, using light energy to abstract electrons from H(2)O, generating a proton gradient subsequently used for ATP formation. Required for dimerization of PSII and for binding of PsbQ to PSII.</text>
</comment>
<dbReference type="GO" id="GO:0010242">
    <property type="term" value="F:oxygen evolving activity"/>
    <property type="evidence" value="ECO:0007669"/>
    <property type="project" value="InterPro"/>
</dbReference>
<evidence type="ECO:0000256" key="7">
    <source>
        <dbReference type="ARBA" id="ARBA00039796"/>
    </source>
</evidence>
<dbReference type="GO" id="GO:0031676">
    <property type="term" value="C:plasma membrane-derived thylakoid membrane"/>
    <property type="evidence" value="ECO:0007669"/>
    <property type="project" value="UniProtKB-SubCell"/>
</dbReference>
<comment type="similarity">
    <text evidence="2">Belongs to the PsbO family.</text>
</comment>
<feature type="signal peptide" evidence="10">
    <location>
        <begin position="1"/>
        <end position="24"/>
    </location>
</feature>